<dbReference type="Proteomes" id="UP000230903">
    <property type="component" value="Unassembled WGS sequence"/>
</dbReference>
<dbReference type="PANTHER" id="PTHR43736">
    <property type="entry name" value="ADP-RIBOSE PYROPHOSPHATASE"/>
    <property type="match status" value="1"/>
</dbReference>
<feature type="domain" description="Nudix hydrolase" evidence="1">
    <location>
        <begin position="7"/>
        <end position="145"/>
    </location>
</feature>
<comment type="caution">
    <text evidence="2">The sequence shown here is derived from an EMBL/GenBank/DDBJ whole genome shotgun (WGS) entry which is preliminary data.</text>
</comment>
<dbReference type="InterPro" id="IPR015797">
    <property type="entry name" value="NUDIX_hydrolase-like_dom_sf"/>
</dbReference>
<protein>
    <recommendedName>
        <fullName evidence="1">Nudix hydrolase domain-containing protein</fullName>
    </recommendedName>
</protein>
<evidence type="ECO:0000259" key="1">
    <source>
        <dbReference type="PROSITE" id="PS51462"/>
    </source>
</evidence>
<reference evidence="3" key="1">
    <citation type="submission" date="2017-09" db="EMBL/GenBank/DDBJ databases">
        <title>Depth-based differentiation of microbial function through sediment-hosted aquifers and enrichment of novel symbionts in the deep terrestrial subsurface.</title>
        <authorList>
            <person name="Probst A.J."/>
            <person name="Ladd B."/>
            <person name="Jarett J.K."/>
            <person name="Geller-Mcgrath D.E."/>
            <person name="Sieber C.M.K."/>
            <person name="Emerson J.B."/>
            <person name="Anantharaman K."/>
            <person name="Thomas B.C."/>
            <person name="Malmstrom R."/>
            <person name="Stieglmeier M."/>
            <person name="Klingl A."/>
            <person name="Woyke T."/>
            <person name="Ryan C.M."/>
            <person name="Banfield J.F."/>
        </authorList>
    </citation>
    <scope>NUCLEOTIDE SEQUENCE [LARGE SCALE GENOMIC DNA]</scope>
</reference>
<name>A0A2H0UMK9_9BACT</name>
<dbReference type="InterPro" id="IPR000086">
    <property type="entry name" value="NUDIX_hydrolase_dom"/>
</dbReference>
<dbReference type="EMBL" id="PFBC01000054">
    <property type="protein sequence ID" value="PIR87644.1"/>
    <property type="molecule type" value="Genomic_DNA"/>
</dbReference>
<dbReference type="PANTHER" id="PTHR43736:SF1">
    <property type="entry name" value="DIHYDRONEOPTERIN TRIPHOSPHATE DIPHOSPHATASE"/>
    <property type="match status" value="1"/>
</dbReference>
<dbReference type="PROSITE" id="PS51462">
    <property type="entry name" value="NUDIX"/>
    <property type="match status" value="1"/>
</dbReference>
<dbReference type="Pfam" id="PF00293">
    <property type="entry name" value="NUDIX"/>
    <property type="match status" value="1"/>
</dbReference>
<dbReference type="Gene3D" id="3.90.79.10">
    <property type="entry name" value="Nucleoside Triphosphate Pyrophosphohydrolase"/>
    <property type="match status" value="1"/>
</dbReference>
<dbReference type="AlphaFoldDB" id="A0A2H0UMK9"/>
<gene>
    <name evidence="2" type="ORF">COU10_03530</name>
</gene>
<dbReference type="SUPFAM" id="SSF55811">
    <property type="entry name" value="Nudix"/>
    <property type="match status" value="1"/>
</dbReference>
<evidence type="ECO:0000313" key="2">
    <source>
        <dbReference type="EMBL" id="PIR87644.1"/>
    </source>
</evidence>
<proteinExistence type="predicted"/>
<evidence type="ECO:0000313" key="3">
    <source>
        <dbReference type="Proteomes" id="UP000230903"/>
    </source>
</evidence>
<accession>A0A2H0UMK9</accession>
<sequence>MENTINKLHLGIYAVVQSGSGELLLVEKTRGPYAGKLDLPGGKMEHGENFNESLSRELMEEVGIRCGEFHFFNNMTTIVEFLDDGDNISMHHVGLVYRAIISSTKDIRLDISDEDVGGAKWVNVNTVSMASLSPFAKNVVNSLLEK</sequence>
<organism evidence="2 3">
    <name type="scientific">Candidatus Harrisonbacteria bacterium CG10_big_fil_rev_8_21_14_0_10_45_28</name>
    <dbReference type="NCBI Taxonomy" id="1974586"/>
    <lineage>
        <taxon>Bacteria</taxon>
        <taxon>Candidatus Harrisoniibacteriota</taxon>
    </lineage>
</organism>